<keyword evidence="4 10" id="KW-0808">Transferase</keyword>
<dbReference type="GeneID" id="102804239"/>
<evidence type="ECO:0000256" key="2">
    <source>
        <dbReference type="ARBA" id="ARBA00009239"/>
    </source>
</evidence>
<evidence type="ECO:0000256" key="10">
    <source>
        <dbReference type="RuleBase" id="RU364016"/>
    </source>
</evidence>
<keyword evidence="8 10" id="KW-0333">Golgi apparatus</keyword>
<dbReference type="RefSeq" id="XP_006814083.1">
    <property type="nucleotide sequence ID" value="XM_006814020.1"/>
</dbReference>
<comment type="similarity">
    <text evidence="2 10">Belongs to the chondroitin N-acetylgalactosaminyltransferase family.</text>
</comment>
<reference evidence="13" key="1">
    <citation type="submission" date="2025-08" db="UniProtKB">
        <authorList>
            <consortium name="RefSeq"/>
        </authorList>
    </citation>
    <scope>IDENTIFICATION</scope>
    <source>
        <tissue evidence="13">Testes</tissue>
    </source>
</reference>
<evidence type="ECO:0000256" key="5">
    <source>
        <dbReference type="ARBA" id="ARBA00022692"/>
    </source>
</evidence>
<dbReference type="Gene3D" id="3.90.550.50">
    <property type="match status" value="1"/>
</dbReference>
<keyword evidence="7" id="KW-1133">Transmembrane helix</keyword>
<name>A0ABM0M242_SACKO</name>
<evidence type="ECO:0000313" key="12">
    <source>
        <dbReference type="Proteomes" id="UP000694865"/>
    </source>
</evidence>
<dbReference type="Proteomes" id="UP000694865">
    <property type="component" value="Unplaced"/>
</dbReference>
<dbReference type="PANTHER" id="PTHR12369:SF13">
    <property type="entry name" value="HEXOSYLTRANSFERASE"/>
    <property type="match status" value="1"/>
</dbReference>
<accession>A0ABM0M242</accession>
<protein>
    <recommendedName>
        <fullName evidence="10">Hexosyltransferase</fullName>
        <ecNumber evidence="10">2.4.1.-</ecNumber>
    </recommendedName>
</protein>
<gene>
    <name evidence="13" type="primary">LOC102804239</name>
</gene>
<dbReference type="Pfam" id="PF02434">
    <property type="entry name" value="Fringe"/>
    <property type="match status" value="1"/>
</dbReference>
<evidence type="ECO:0000256" key="3">
    <source>
        <dbReference type="ARBA" id="ARBA00022676"/>
    </source>
</evidence>
<keyword evidence="5" id="KW-0812">Transmembrane</keyword>
<feature type="domain" description="Fringe-like glycosyltransferase" evidence="11">
    <location>
        <begin position="114"/>
        <end position="232"/>
    </location>
</feature>
<dbReference type="Pfam" id="PF05679">
    <property type="entry name" value="CHGN"/>
    <property type="match status" value="1"/>
</dbReference>
<sequence>MTALFIRGTIPCCFSRVRPIIPIAMGMCLGITLSLLCSPLLDTNCGLDSFVHIGRSRKTTAYVANPEEKSGFSYAQDDFEPVLMTQNKPPEKKTVENPRLVRTRYISSELGIKEQLFVAVVASKQLVNENSLSVALNKTLAHYVSKLIYFTNIQPATTPSGLTVVTFPDTRPITQMFHTWKYIYDHYGNDYDWFLMMQDDTYVYGEQLMYFISHMSTGRDAYMGQSQHDADLDITYCQSEPGNDSVFRSYNLHHKRPSDETLMDEDLKKALTIYPVSEQQTVYLLHKHFSEIELNKTYAQIEDLQISIMNVSKFLPGGEESLTWPIGYPSSYKPKSRFDVIVWEYFTETHIYGSTENDPKLPLIGADKLDVDEIISTAVEKFNQKYDHIFTYHSLVNGYRRFDPVRGMEYTLDLALNKKGENKIIHKRCHLLRPLSKVEIIPMPYVTENSRVNIVLPVQIHDRERFTSFIESYAQVCLETHDNTVLMTVFVYQPAHAKDMKENDIFQDLKSLLGYYEKKYPGSQLPWVSIQTNIPSPFAVMEVVSPKFPENSLFFLASVDLELSMEFLNRCRMNSIQTWQVYFPMPFALFDPTIVNTKSPQSVKTDVSKDNGHFDIYMYDYAGFYNADYNNAMALWKEKHPNLDHMHSDTDFYNMFLNLKVHVFRAVEPSLKRKYRPRVCNPVLSEDYYRRCQQSNSEGIGSRSQLANYLFEQGVLT</sequence>
<dbReference type="InterPro" id="IPR008428">
    <property type="entry name" value="Chond_GalNAc"/>
</dbReference>
<evidence type="ECO:0000256" key="4">
    <source>
        <dbReference type="ARBA" id="ARBA00022679"/>
    </source>
</evidence>
<keyword evidence="6 10" id="KW-0735">Signal-anchor</keyword>
<evidence type="ECO:0000256" key="1">
    <source>
        <dbReference type="ARBA" id="ARBA00004447"/>
    </source>
</evidence>
<organism evidence="12 13">
    <name type="scientific">Saccoglossus kowalevskii</name>
    <name type="common">Acorn worm</name>
    <dbReference type="NCBI Taxonomy" id="10224"/>
    <lineage>
        <taxon>Eukaryota</taxon>
        <taxon>Metazoa</taxon>
        <taxon>Hemichordata</taxon>
        <taxon>Enteropneusta</taxon>
        <taxon>Harrimaniidae</taxon>
        <taxon>Saccoglossus</taxon>
    </lineage>
</organism>
<dbReference type="InterPro" id="IPR051227">
    <property type="entry name" value="CS_glycosyltransferase"/>
</dbReference>
<proteinExistence type="inferred from homology"/>
<keyword evidence="3" id="KW-0328">Glycosyltransferase</keyword>
<dbReference type="PANTHER" id="PTHR12369">
    <property type="entry name" value="CHONDROITIN SYNTHASE"/>
    <property type="match status" value="1"/>
</dbReference>
<evidence type="ECO:0000256" key="9">
    <source>
        <dbReference type="ARBA" id="ARBA00023136"/>
    </source>
</evidence>
<dbReference type="EC" id="2.4.1.-" evidence="10"/>
<keyword evidence="9" id="KW-0472">Membrane</keyword>
<dbReference type="InterPro" id="IPR003378">
    <property type="entry name" value="Fringe-like_glycosylTrfase"/>
</dbReference>
<comment type="subcellular location">
    <subcellularLocation>
        <location evidence="1 10">Golgi apparatus</location>
        <location evidence="1 10">Golgi stack membrane</location>
        <topology evidence="1 10">Single-pass type II membrane protein</topology>
    </subcellularLocation>
</comment>
<evidence type="ECO:0000259" key="11">
    <source>
        <dbReference type="Pfam" id="PF02434"/>
    </source>
</evidence>
<keyword evidence="12" id="KW-1185">Reference proteome</keyword>
<evidence type="ECO:0000256" key="8">
    <source>
        <dbReference type="ARBA" id="ARBA00023034"/>
    </source>
</evidence>
<evidence type="ECO:0000256" key="6">
    <source>
        <dbReference type="ARBA" id="ARBA00022968"/>
    </source>
</evidence>
<evidence type="ECO:0000256" key="7">
    <source>
        <dbReference type="ARBA" id="ARBA00022989"/>
    </source>
</evidence>
<evidence type="ECO:0000313" key="13">
    <source>
        <dbReference type="RefSeq" id="XP_006814083.1"/>
    </source>
</evidence>